<evidence type="ECO:0000313" key="3">
    <source>
        <dbReference type="EMBL" id="PZX10650.1"/>
    </source>
</evidence>
<feature type="domain" description="Tyr recombinase" evidence="2">
    <location>
        <begin position="148"/>
        <end position="345"/>
    </location>
</feature>
<dbReference type="EMBL" id="QKZL01000041">
    <property type="protein sequence ID" value="PZX10650.1"/>
    <property type="molecule type" value="Genomic_DNA"/>
</dbReference>
<keyword evidence="4" id="KW-1185">Reference proteome</keyword>
<proteinExistence type="predicted"/>
<gene>
    <name evidence="3" type="ORF">LX81_04144</name>
</gene>
<dbReference type="Gene3D" id="1.10.443.10">
    <property type="entry name" value="Intergrase catalytic core"/>
    <property type="match status" value="1"/>
</dbReference>
<dbReference type="GO" id="GO:0015074">
    <property type="term" value="P:DNA integration"/>
    <property type="evidence" value="ECO:0007669"/>
    <property type="project" value="InterPro"/>
</dbReference>
<dbReference type="GO" id="GO:0003677">
    <property type="term" value="F:DNA binding"/>
    <property type="evidence" value="ECO:0007669"/>
    <property type="project" value="InterPro"/>
</dbReference>
<protein>
    <submittedName>
        <fullName evidence="3">Phage integrase family protein</fullName>
    </submittedName>
</protein>
<dbReference type="Proteomes" id="UP000248916">
    <property type="component" value="Unassembled WGS sequence"/>
</dbReference>
<keyword evidence="1" id="KW-0233">DNA recombination</keyword>
<comment type="caution">
    <text evidence="3">The sequence shown here is derived from an EMBL/GenBank/DDBJ whole genome shotgun (WGS) entry which is preliminary data.</text>
</comment>
<accession>A0A2W7MRZ2</accession>
<dbReference type="OrthoDB" id="7363113at2"/>
<dbReference type="SUPFAM" id="SSF56349">
    <property type="entry name" value="DNA breaking-rejoining enzymes"/>
    <property type="match status" value="1"/>
</dbReference>
<organism evidence="3 4">
    <name type="scientific">Palleronia aestuarii</name>
    <dbReference type="NCBI Taxonomy" id="568105"/>
    <lineage>
        <taxon>Bacteria</taxon>
        <taxon>Pseudomonadati</taxon>
        <taxon>Pseudomonadota</taxon>
        <taxon>Alphaproteobacteria</taxon>
        <taxon>Rhodobacterales</taxon>
        <taxon>Roseobacteraceae</taxon>
        <taxon>Palleronia</taxon>
    </lineage>
</organism>
<dbReference type="AlphaFoldDB" id="A0A2W7MRZ2"/>
<evidence type="ECO:0000313" key="4">
    <source>
        <dbReference type="Proteomes" id="UP000248916"/>
    </source>
</evidence>
<dbReference type="InterPro" id="IPR013762">
    <property type="entry name" value="Integrase-like_cat_sf"/>
</dbReference>
<dbReference type="InterPro" id="IPR002104">
    <property type="entry name" value="Integrase_catalytic"/>
</dbReference>
<dbReference type="GO" id="GO:0006310">
    <property type="term" value="P:DNA recombination"/>
    <property type="evidence" value="ECO:0007669"/>
    <property type="project" value="UniProtKB-KW"/>
</dbReference>
<reference evidence="3 4" key="1">
    <citation type="submission" date="2018-06" db="EMBL/GenBank/DDBJ databases">
        <title>Genomic Encyclopedia of Archaeal and Bacterial Type Strains, Phase II (KMG-II): from individual species to whole genera.</title>
        <authorList>
            <person name="Goeker M."/>
        </authorList>
    </citation>
    <scope>NUCLEOTIDE SEQUENCE [LARGE SCALE GENOMIC DNA]</scope>
    <source>
        <strain evidence="3 4">DSM 22009</strain>
    </source>
</reference>
<dbReference type="InterPro" id="IPR011010">
    <property type="entry name" value="DNA_brk_join_enz"/>
</dbReference>
<evidence type="ECO:0000259" key="2">
    <source>
        <dbReference type="PROSITE" id="PS51898"/>
    </source>
</evidence>
<evidence type="ECO:0000256" key="1">
    <source>
        <dbReference type="ARBA" id="ARBA00023172"/>
    </source>
</evidence>
<name>A0A2W7MRZ2_9RHOB</name>
<sequence length="355" mass="39940">MKRNRTPRTDRWRWSAAWPLDDRRLWQNLFAPGGPLDDRGPLIHLRETSRQTLMSRYGRWLGWLSADRPETLAHAPLDRTTMDHLHDWLRALDHTAPMTRLMFVDGVLRIAMAAGPDRDWSAQRRLKARLKQAAGRGDPARKQGRILSSMHLLEVATEVSETAMARPEGTLSRAMGLRDAAMIALLALLPMRRRSLARLRIGNSISMTEDRIVIALASADTKSGKPWDCDVPVQVESFLRTYLVEARPILARRGTIEDPHLWLDRTGRGMTEAAIGPRIAEATLRVTGIRVPPHYFRDAAATTFVRISPQAARLIPSVLGHAGPGTAERHYIHAQTIEAGRDYAALIAARKRRAR</sequence>
<dbReference type="PROSITE" id="PS51898">
    <property type="entry name" value="TYR_RECOMBINASE"/>
    <property type="match status" value="1"/>
</dbReference>